<dbReference type="AlphaFoldDB" id="A0A371AXE5"/>
<evidence type="ECO:0000313" key="3">
    <source>
        <dbReference type="Proteomes" id="UP000255036"/>
    </source>
</evidence>
<accession>A0A371AXE5</accession>
<feature type="coiled-coil region" evidence="1">
    <location>
        <begin position="8"/>
        <end position="35"/>
    </location>
</feature>
<dbReference type="EMBL" id="QRCT01000014">
    <property type="protein sequence ID" value="RDU24229.1"/>
    <property type="molecule type" value="Genomic_DNA"/>
</dbReference>
<reference evidence="2 3" key="1">
    <citation type="submission" date="2018-07" db="EMBL/GenBank/DDBJ databases">
        <title>Anaerosacharophilus polymeroproducens gen. nov. sp. nov., an anaerobic bacterium isolated from salt field.</title>
        <authorList>
            <person name="Kim W."/>
            <person name="Yang S.-H."/>
            <person name="Oh J."/>
            <person name="Lee J.-H."/>
            <person name="Kwon K.K."/>
        </authorList>
    </citation>
    <scope>NUCLEOTIDE SEQUENCE [LARGE SCALE GENOMIC DNA]</scope>
    <source>
        <strain evidence="2 3">MCWD5</strain>
    </source>
</reference>
<keyword evidence="1" id="KW-0175">Coiled coil</keyword>
<organism evidence="2 3">
    <name type="scientific">Anaerosacchariphilus polymeriproducens</name>
    <dbReference type="NCBI Taxonomy" id="1812858"/>
    <lineage>
        <taxon>Bacteria</taxon>
        <taxon>Bacillati</taxon>
        <taxon>Bacillota</taxon>
        <taxon>Clostridia</taxon>
        <taxon>Lachnospirales</taxon>
        <taxon>Lachnospiraceae</taxon>
        <taxon>Anaerosacchariphilus</taxon>
    </lineage>
</organism>
<dbReference type="Proteomes" id="UP000255036">
    <property type="component" value="Unassembled WGS sequence"/>
</dbReference>
<keyword evidence="3" id="KW-1185">Reference proteome</keyword>
<sequence length="149" mass="17345">MHCEGKSIDAILDTKEDLEKDIKKCKNEIKDLYDLFQGYNTDMQNIMWPKNKENMMRVDRNDIWWNNILPGSYAILKQNMDDIDNFHETKVIPFENMDDTYGSKAGQLLKTYEGNLEWFKRIFGNCKDAVVDLVKGIAKALWDTVVGAL</sequence>
<proteinExistence type="predicted"/>
<evidence type="ECO:0000313" key="2">
    <source>
        <dbReference type="EMBL" id="RDU24229.1"/>
    </source>
</evidence>
<protein>
    <submittedName>
        <fullName evidence="2">Uncharacterized protein</fullName>
    </submittedName>
</protein>
<comment type="caution">
    <text evidence="2">The sequence shown here is derived from an EMBL/GenBank/DDBJ whole genome shotgun (WGS) entry which is preliminary data.</text>
</comment>
<name>A0A371AXE5_9FIRM</name>
<evidence type="ECO:0000256" key="1">
    <source>
        <dbReference type="SAM" id="Coils"/>
    </source>
</evidence>
<gene>
    <name evidence="2" type="ORF">DWV06_05900</name>
</gene>